<sequence length="69" mass="7861">MLSMPVCKKCGCNNEIWHMVFILRNVIQRNSLPMEPRLADCTSQNIQFIVRKRTITATAASFVVGDLFC</sequence>
<reference evidence="2" key="1">
    <citation type="submission" date="2017-02" db="UniProtKB">
        <authorList>
            <consortium name="WormBaseParasite"/>
        </authorList>
    </citation>
    <scope>IDENTIFICATION</scope>
</reference>
<protein>
    <submittedName>
        <fullName evidence="2">Secreted protein</fullName>
    </submittedName>
</protein>
<proteinExistence type="predicted"/>
<dbReference type="AlphaFoldDB" id="A0A0M3HVW1"/>
<dbReference type="Proteomes" id="UP000036681">
    <property type="component" value="Unplaced"/>
</dbReference>
<evidence type="ECO:0000313" key="2">
    <source>
        <dbReference type="WBParaSite" id="ALUE_0000716801-mRNA-1"/>
    </source>
</evidence>
<dbReference type="WBParaSite" id="ALUE_0000716801-mRNA-1">
    <property type="protein sequence ID" value="ALUE_0000716801-mRNA-1"/>
    <property type="gene ID" value="ALUE_0000716801"/>
</dbReference>
<organism evidence="1 2">
    <name type="scientific">Ascaris lumbricoides</name>
    <name type="common">Giant roundworm</name>
    <dbReference type="NCBI Taxonomy" id="6252"/>
    <lineage>
        <taxon>Eukaryota</taxon>
        <taxon>Metazoa</taxon>
        <taxon>Ecdysozoa</taxon>
        <taxon>Nematoda</taxon>
        <taxon>Chromadorea</taxon>
        <taxon>Rhabditida</taxon>
        <taxon>Spirurina</taxon>
        <taxon>Ascaridomorpha</taxon>
        <taxon>Ascaridoidea</taxon>
        <taxon>Ascarididae</taxon>
        <taxon>Ascaris</taxon>
    </lineage>
</organism>
<evidence type="ECO:0000313" key="1">
    <source>
        <dbReference type="Proteomes" id="UP000036681"/>
    </source>
</evidence>
<name>A0A0M3HVW1_ASCLU</name>
<accession>A0A0M3HVW1</accession>
<keyword evidence="1" id="KW-1185">Reference proteome</keyword>